<dbReference type="Proteomes" id="UP001157126">
    <property type="component" value="Unassembled WGS sequence"/>
</dbReference>
<dbReference type="EMBL" id="BSUO01000001">
    <property type="protein sequence ID" value="GMA41171.1"/>
    <property type="molecule type" value="Genomic_DNA"/>
</dbReference>
<keyword evidence="9" id="KW-1185">Reference proteome</keyword>
<protein>
    <submittedName>
        <fullName evidence="8">Glycine/betaine ABC transporter permease</fullName>
    </submittedName>
</protein>
<dbReference type="InterPro" id="IPR000515">
    <property type="entry name" value="MetI-like"/>
</dbReference>
<evidence type="ECO:0000256" key="2">
    <source>
        <dbReference type="ARBA" id="ARBA00022448"/>
    </source>
</evidence>
<evidence type="ECO:0000256" key="5">
    <source>
        <dbReference type="ARBA" id="ARBA00023136"/>
    </source>
</evidence>
<evidence type="ECO:0000256" key="4">
    <source>
        <dbReference type="ARBA" id="ARBA00022989"/>
    </source>
</evidence>
<comment type="similarity">
    <text evidence="6">Belongs to the binding-protein-dependent transport system permease family.</text>
</comment>
<evidence type="ECO:0000256" key="3">
    <source>
        <dbReference type="ARBA" id="ARBA00022692"/>
    </source>
</evidence>
<feature type="transmembrane region" description="Helical" evidence="6">
    <location>
        <begin position="15"/>
        <end position="37"/>
    </location>
</feature>
<dbReference type="SUPFAM" id="SSF161098">
    <property type="entry name" value="MetI-like"/>
    <property type="match status" value="1"/>
</dbReference>
<dbReference type="PANTHER" id="PTHR30177:SF4">
    <property type="entry name" value="OSMOPROTECTANT IMPORT PERMEASE PROTEIN OSMW"/>
    <property type="match status" value="1"/>
</dbReference>
<evidence type="ECO:0000256" key="1">
    <source>
        <dbReference type="ARBA" id="ARBA00004141"/>
    </source>
</evidence>
<feature type="transmembrane region" description="Helical" evidence="6">
    <location>
        <begin position="178"/>
        <end position="200"/>
    </location>
</feature>
<comment type="caution">
    <text evidence="8">The sequence shown here is derived from an EMBL/GenBank/DDBJ whole genome shotgun (WGS) entry which is preliminary data.</text>
</comment>
<name>A0ABQ6IU15_9MICO</name>
<feature type="transmembrane region" description="Helical" evidence="6">
    <location>
        <begin position="132"/>
        <end position="158"/>
    </location>
</feature>
<gene>
    <name evidence="8" type="ORF">GCM10025883_32160</name>
</gene>
<dbReference type="PANTHER" id="PTHR30177">
    <property type="entry name" value="GLYCINE BETAINE/L-PROLINE TRANSPORT SYSTEM PERMEASE PROTEIN PROW"/>
    <property type="match status" value="1"/>
</dbReference>
<keyword evidence="4 6" id="KW-1133">Transmembrane helix</keyword>
<sequence length="214" mass="22495">MTWLPDNLDTVAQLAWAHVQLAGLPLLIGLVLALPLGWIAHRWSAIRPFLVVGAGLLYTIPSLALFVLMPLLLGTRILDPINVVVAMTVYTLALLVRTVADGFDSVPEHVKAAATAMGYGRVARALRVELPLAVPVIAAGLRVASVSNVSIVSVASLIGVAQLGNLLTDGYARAFPEVLVVGIVATLVLALLFDLAIVVASRLMTPWTRVGAAS</sequence>
<dbReference type="RefSeq" id="WP_284304745.1">
    <property type="nucleotide sequence ID" value="NZ_BSUO01000001.1"/>
</dbReference>
<dbReference type="PROSITE" id="PS50928">
    <property type="entry name" value="ABC_TM1"/>
    <property type="match status" value="1"/>
</dbReference>
<dbReference type="InterPro" id="IPR051204">
    <property type="entry name" value="ABC_transp_perm/SBD"/>
</dbReference>
<evidence type="ECO:0000313" key="8">
    <source>
        <dbReference type="EMBL" id="GMA41171.1"/>
    </source>
</evidence>
<accession>A0ABQ6IU15</accession>
<feature type="transmembrane region" description="Helical" evidence="6">
    <location>
        <begin position="77"/>
        <end position="96"/>
    </location>
</feature>
<comment type="subcellular location">
    <subcellularLocation>
        <location evidence="6">Cell membrane</location>
        <topology evidence="6">Multi-pass membrane protein</topology>
    </subcellularLocation>
    <subcellularLocation>
        <location evidence="1">Membrane</location>
        <topology evidence="1">Multi-pass membrane protein</topology>
    </subcellularLocation>
</comment>
<evidence type="ECO:0000256" key="6">
    <source>
        <dbReference type="RuleBase" id="RU363032"/>
    </source>
</evidence>
<dbReference type="CDD" id="cd06261">
    <property type="entry name" value="TM_PBP2"/>
    <property type="match status" value="1"/>
</dbReference>
<dbReference type="InterPro" id="IPR035906">
    <property type="entry name" value="MetI-like_sf"/>
</dbReference>
<organism evidence="8 9">
    <name type="scientific">Mobilicoccus caccae</name>
    <dbReference type="NCBI Taxonomy" id="1859295"/>
    <lineage>
        <taxon>Bacteria</taxon>
        <taxon>Bacillati</taxon>
        <taxon>Actinomycetota</taxon>
        <taxon>Actinomycetes</taxon>
        <taxon>Micrococcales</taxon>
        <taxon>Dermatophilaceae</taxon>
        <taxon>Mobilicoccus</taxon>
    </lineage>
</organism>
<evidence type="ECO:0000259" key="7">
    <source>
        <dbReference type="PROSITE" id="PS50928"/>
    </source>
</evidence>
<feature type="transmembrane region" description="Helical" evidence="6">
    <location>
        <begin position="49"/>
        <end position="71"/>
    </location>
</feature>
<keyword evidence="2 6" id="KW-0813">Transport</keyword>
<dbReference type="Gene3D" id="1.10.3720.10">
    <property type="entry name" value="MetI-like"/>
    <property type="match status" value="1"/>
</dbReference>
<dbReference type="Pfam" id="PF00528">
    <property type="entry name" value="BPD_transp_1"/>
    <property type="match status" value="1"/>
</dbReference>
<reference evidence="9" key="1">
    <citation type="journal article" date="2019" name="Int. J. Syst. Evol. Microbiol.">
        <title>The Global Catalogue of Microorganisms (GCM) 10K type strain sequencing project: providing services to taxonomists for standard genome sequencing and annotation.</title>
        <authorList>
            <consortium name="The Broad Institute Genomics Platform"/>
            <consortium name="The Broad Institute Genome Sequencing Center for Infectious Disease"/>
            <person name="Wu L."/>
            <person name="Ma J."/>
        </authorList>
    </citation>
    <scope>NUCLEOTIDE SEQUENCE [LARGE SCALE GENOMIC DNA]</scope>
    <source>
        <strain evidence="9">NBRC 113072</strain>
    </source>
</reference>
<proteinExistence type="inferred from homology"/>
<evidence type="ECO:0000313" key="9">
    <source>
        <dbReference type="Proteomes" id="UP001157126"/>
    </source>
</evidence>
<feature type="domain" description="ABC transmembrane type-1" evidence="7">
    <location>
        <begin position="15"/>
        <end position="196"/>
    </location>
</feature>
<keyword evidence="3 6" id="KW-0812">Transmembrane</keyword>
<keyword evidence="5 6" id="KW-0472">Membrane</keyword>